<dbReference type="GO" id="GO:0005789">
    <property type="term" value="C:endoplasmic reticulum membrane"/>
    <property type="evidence" value="ECO:0007669"/>
    <property type="project" value="UniProtKB-SubCell"/>
</dbReference>
<keyword evidence="7 14" id="KW-0479">Metal-binding</keyword>
<dbReference type="InterPro" id="IPR050182">
    <property type="entry name" value="Cytochrome_P450_fam2"/>
</dbReference>
<name>A0A0F7IZX4_PARNA</name>
<evidence type="ECO:0000256" key="6">
    <source>
        <dbReference type="ARBA" id="ARBA00022617"/>
    </source>
</evidence>
<sequence length="509" mass="57930">MWVLLALLVLFCAVIARFATGPKGPTRLPPGPPRVPIIGSIPFVPREFRIKGRGLHTPKLFHYLARKYGPVCHIWLGPVPTIVISDAKILREAFKSNNMSSRPIMKPFHEFRYGSQDGTQRGLVLSSGKEWEDQRKFTIKQLKGLGLARKSMESMILYEIGQLADLLTEELDEPIDLCFKTNLSVVNALWMILVGERLSLDDQRLIRIVQSIENVLKSAQVASLLALLLPNVFKMISPRFERAKVMFEECKSLMRTAINAHIASRDDNNSDFIHVYLNEIDQHDLESSSFCGEKGLQSLEIVLIDLFIGGSETTSTSINWTILYLLHNPEVQDKIHAELDRVVGRSRDDPPNLCHNLELDYMNAVIAESMRKSTVVSSGVPHHVDEDTWIGDYFFPRGTSVMANLTYIHHDPQLWENPEEFNPDRFLGPSGHFVASPNVMPFSVGKRFCLGKELAEQEFYLFLSGLLHRFRFENPPDQDLPNISFCHDDVNTGFLRYPPSYNVILRPRF</sequence>
<dbReference type="GO" id="GO:0016712">
    <property type="term" value="F:oxidoreductase activity, acting on paired donors, with incorporation or reduction of molecular oxygen, reduced flavin or flavoprotein as one donor, and incorporation of one atom of oxygen"/>
    <property type="evidence" value="ECO:0007669"/>
    <property type="project" value="TreeGrafter"/>
</dbReference>
<gene>
    <name evidence="17" type="primary">CYP3034B1</name>
</gene>
<protein>
    <submittedName>
        <fullName evidence="17">Cytochrome P450 3034B1</fullName>
    </submittedName>
</protein>
<dbReference type="Gene3D" id="1.10.630.10">
    <property type="entry name" value="Cytochrome P450"/>
    <property type="match status" value="1"/>
</dbReference>
<evidence type="ECO:0000313" key="17">
    <source>
        <dbReference type="EMBL" id="AKH03501.1"/>
    </source>
</evidence>
<evidence type="ECO:0000256" key="14">
    <source>
        <dbReference type="PIRSR" id="PIRSR602401-1"/>
    </source>
</evidence>
<dbReference type="GO" id="GO:0020037">
    <property type="term" value="F:heme binding"/>
    <property type="evidence" value="ECO:0007669"/>
    <property type="project" value="InterPro"/>
</dbReference>
<evidence type="ECO:0000256" key="2">
    <source>
        <dbReference type="ARBA" id="ARBA00003690"/>
    </source>
</evidence>
<dbReference type="AlphaFoldDB" id="A0A0F7IZX4"/>
<comment type="subcellular location">
    <subcellularLocation>
        <location evidence="4">Endoplasmic reticulum membrane</location>
        <topology evidence="4">Peripheral membrane protein</topology>
    </subcellularLocation>
    <subcellularLocation>
        <location evidence="3">Microsome membrane</location>
        <topology evidence="3">Peripheral membrane protein</topology>
    </subcellularLocation>
</comment>
<dbReference type="GO" id="GO:0005506">
    <property type="term" value="F:iron ion binding"/>
    <property type="evidence" value="ECO:0007669"/>
    <property type="project" value="InterPro"/>
</dbReference>
<keyword evidence="9" id="KW-0492">Microsome</keyword>
<feature type="binding site" description="axial binding residue" evidence="14">
    <location>
        <position position="449"/>
    </location>
    <ligand>
        <name>heme</name>
        <dbReference type="ChEBI" id="CHEBI:30413"/>
    </ligand>
    <ligandPart>
        <name>Fe</name>
        <dbReference type="ChEBI" id="CHEBI:18248"/>
    </ligandPart>
</feature>
<evidence type="ECO:0000256" key="12">
    <source>
        <dbReference type="ARBA" id="ARBA00023033"/>
    </source>
</evidence>
<feature type="chain" id="PRO_5002516949" evidence="16">
    <location>
        <begin position="17"/>
        <end position="509"/>
    </location>
</feature>
<evidence type="ECO:0000256" key="15">
    <source>
        <dbReference type="RuleBase" id="RU000461"/>
    </source>
</evidence>
<evidence type="ECO:0000256" key="16">
    <source>
        <dbReference type="SAM" id="SignalP"/>
    </source>
</evidence>
<dbReference type="PROSITE" id="PS00086">
    <property type="entry name" value="CYTOCHROME_P450"/>
    <property type="match status" value="1"/>
</dbReference>
<reference evidence="17" key="1">
    <citation type="journal article" date="2015" name="Environ. Sci. Technol.">
        <title>Identification of the Full 46 Cytochrome P450 (CYP) Complement and Modulation of CYP Expression in Response to Water-Accommodated Fractions of Crude Oil in the Cyclopoid Copepod Paracyclopina nana.</title>
        <authorList>
            <person name="Han J."/>
            <person name="Won E.J."/>
            <person name="Kim H.S."/>
            <person name="Nelson D.R."/>
            <person name="Lee S.J."/>
            <person name="Park H.G."/>
            <person name="Lee J.S."/>
        </authorList>
    </citation>
    <scope>NUCLEOTIDE SEQUENCE</scope>
</reference>
<evidence type="ECO:0000256" key="4">
    <source>
        <dbReference type="ARBA" id="ARBA00004406"/>
    </source>
</evidence>
<keyword evidence="12 15" id="KW-0503">Monooxygenase</keyword>
<evidence type="ECO:0000256" key="7">
    <source>
        <dbReference type="ARBA" id="ARBA00022723"/>
    </source>
</evidence>
<dbReference type="InterPro" id="IPR001128">
    <property type="entry name" value="Cyt_P450"/>
</dbReference>
<keyword evidence="6 14" id="KW-0349">Heme</keyword>
<organism evidence="17">
    <name type="scientific">Paracyclopina nana</name>
    <name type="common">Marine copepod</name>
    <dbReference type="NCBI Taxonomy" id="565004"/>
    <lineage>
        <taxon>Eukaryota</taxon>
        <taxon>Metazoa</taxon>
        <taxon>Ecdysozoa</taxon>
        <taxon>Arthropoda</taxon>
        <taxon>Crustacea</taxon>
        <taxon>Multicrustacea</taxon>
        <taxon>Hexanauplia</taxon>
        <taxon>Copepoda</taxon>
        <taxon>Cyclopoida</taxon>
        <taxon>Cyclopettidae</taxon>
        <taxon>Paracyclopina</taxon>
    </lineage>
</organism>
<dbReference type="Pfam" id="PF00067">
    <property type="entry name" value="p450"/>
    <property type="match status" value="1"/>
</dbReference>
<dbReference type="PANTHER" id="PTHR24300">
    <property type="entry name" value="CYTOCHROME P450 508A4-RELATED"/>
    <property type="match status" value="1"/>
</dbReference>
<comment type="function">
    <text evidence="2">May be involved in the metabolism of insect hormones and in the breakdown of synthetic insecticides.</text>
</comment>
<evidence type="ECO:0000256" key="10">
    <source>
        <dbReference type="ARBA" id="ARBA00023002"/>
    </source>
</evidence>
<evidence type="ECO:0000256" key="9">
    <source>
        <dbReference type="ARBA" id="ARBA00022848"/>
    </source>
</evidence>
<dbReference type="FunFam" id="1.10.630.10:FF:000238">
    <property type="entry name" value="Cytochrome P450 2A6"/>
    <property type="match status" value="1"/>
</dbReference>
<dbReference type="CDD" id="cd20617">
    <property type="entry name" value="CYP1_2-like"/>
    <property type="match status" value="1"/>
</dbReference>
<keyword evidence="16" id="KW-0732">Signal</keyword>
<keyword evidence="8" id="KW-0256">Endoplasmic reticulum</keyword>
<dbReference type="PRINTS" id="PR00385">
    <property type="entry name" value="P450"/>
</dbReference>
<evidence type="ECO:0000256" key="3">
    <source>
        <dbReference type="ARBA" id="ARBA00004174"/>
    </source>
</evidence>
<dbReference type="InterPro" id="IPR002401">
    <property type="entry name" value="Cyt_P450_E_grp-I"/>
</dbReference>
<dbReference type="GO" id="GO:0006082">
    <property type="term" value="P:organic acid metabolic process"/>
    <property type="evidence" value="ECO:0007669"/>
    <property type="project" value="TreeGrafter"/>
</dbReference>
<evidence type="ECO:0000256" key="1">
    <source>
        <dbReference type="ARBA" id="ARBA00001971"/>
    </source>
</evidence>
<evidence type="ECO:0000256" key="5">
    <source>
        <dbReference type="ARBA" id="ARBA00010617"/>
    </source>
</evidence>
<keyword evidence="10 15" id="KW-0560">Oxidoreductase</keyword>
<keyword evidence="13" id="KW-0472">Membrane</keyword>
<proteinExistence type="evidence at transcript level"/>
<dbReference type="PANTHER" id="PTHR24300:SF375">
    <property type="entry name" value="CYTOCHROME P450 FAMILY"/>
    <property type="match status" value="1"/>
</dbReference>
<dbReference type="GO" id="GO:0006805">
    <property type="term" value="P:xenobiotic metabolic process"/>
    <property type="evidence" value="ECO:0007669"/>
    <property type="project" value="TreeGrafter"/>
</dbReference>
<feature type="signal peptide" evidence="16">
    <location>
        <begin position="1"/>
        <end position="16"/>
    </location>
</feature>
<dbReference type="SUPFAM" id="SSF48264">
    <property type="entry name" value="Cytochrome P450"/>
    <property type="match status" value="1"/>
</dbReference>
<evidence type="ECO:0000256" key="11">
    <source>
        <dbReference type="ARBA" id="ARBA00023004"/>
    </source>
</evidence>
<evidence type="ECO:0000256" key="13">
    <source>
        <dbReference type="ARBA" id="ARBA00023136"/>
    </source>
</evidence>
<dbReference type="InterPro" id="IPR017972">
    <property type="entry name" value="Cyt_P450_CS"/>
</dbReference>
<dbReference type="PRINTS" id="PR00463">
    <property type="entry name" value="EP450I"/>
</dbReference>
<comment type="cofactor">
    <cofactor evidence="1 14">
        <name>heme</name>
        <dbReference type="ChEBI" id="CHEBI:30413"/>
    </cofactor>
</comment>
<accession>A0A0F7IZX4</accession>
<dbReference type="EMBL" id="KP899569">
    <property type="protein sequence ID" value="AKH03501.1"/>
    <property type="molecule type" value="mRNA"/>
</dbReference>
<comment type="similarity">
    <text evidence="5 15">Belongs to the cytochrome P450 family.</text>
</comment>
<dbReference type="InterPro" id="IPR036396">
    <property type="entry name" value="Cyt_P450_sf"/>
</dbReference>
<evidence type="ECO:0000256" key="8">
    <source>
        <dbReference type="ARBA" id="ARBA00022824"/>
    </source>
</evidence>
<keyword evidence="11 14" id="KW-0408">Iron</keyword>